<dbReference type="GO" id="GO:0000329">
    <property type="term" value="C:fungal-type vacuole membrane"/>
    <property type="evidence" value="ECO:0007669"/>
    <property type="project" value="TreeGrafter"/>
</dbReference>
<feature type="region of interest" description="Disordered" evidence="5">
    <location>
        <begin position="125"/>
        <end position="165"/>
    </location>
</feature>
<dbReference type="Pfam" id="PF02656">
    <property type="entry name" value="DUF202"/>
    <property type="match status" value="1"/>
</dbReference>
<feature type="transmembrane region" description="Helical" evidence="6">
    <location>
        <begin position="186"/>
        <end position="204"/>
    </location>
</feature>
<proteinExistence type="predicted"/>
<keyword evidence="3 6" id="KW-1133">Transmembrane helix</keyword>
<dbReference type="OrthoDB" id="2243669at2759"/>
<sequence length="301" mass="32639">MPMRIEADGQNCCCSTTAVGNCKAEGGGGGGGSSARASIPELDWASRLGSSCGSLLHHHHHKHPLLHIVHPTHPLGMSASASREAAASLSNRPQQGTLALAYRRSVVALQNVFGLNPDSQYAEREPLLSNHDGDDNTPSGANGYGAVASGSRDAGASSRPRIRKPKKIVSQSKVEAKVWFANERTWISWLRVSVLIGSFALALFNSDAFFQHHNDDHPGHHNQYLSSGNIKMFGAVYAGIAVLTLLWGLYSYQRRVTLIKTKYPGNFDDLIGPPLICAALFIAVLLNFIIRVKQRDYEGHH</sequence>
<dbReference type="InterPro" id="IPR051572">
    <property type="entry name" value="VTC_Complex_Subunit"/>
</dbReference>
<evidence type="ECO:0000256" key="4">
    <source>
        <dbReference type="ARBA" id="ARBA00023136"/>
    </source>
</evidence>
<feature type="transmembrane region" description="Helical" evidence="6">
    <location>
        <begin position="270"/>
        <end position="290"/>
    </location>
</feature>
<evidence type="ECO:0000313" key="8">
    <source>
        <dbReference type="EMBL" id="ETS64256.1"/>
    </source>
</evidence>
<feature type="domain" description="DUF202" evidence="7">
    <location>
        <begin position="177"/>
        <end position="256"/>
    </location>
</feature>
<evidence type="ECO:0000256" key="1">
    <source>
        <dbReference type="ARBA" id="ARBA00004127"/>
    </source>
</evidence>
<evidence type="ECO:0000313" key="9">
    <source>
        <dbReference type="Proteomes" id="UP000019462"/>
    </source>
</evidence>
<dbReference type="GO" id="GO:0033254">
    <property type="term" value="C:vacuolar transporter chaperone complex"/>
    <property type="evidence" value="ECO:0007669"/>
    <property type="project" value="TreeGrafter"/>
</dbReference>
<name>W3VU10_MOEAP</name>
<dbReference type="Proteomes" id="UP000019462">
    <property type="component" value="Unassembled WGS sequence"/>
</dbReference>
<dbReference type="InterPro" id="IPR003807">
    <property type="entry name" value="DUF202"/>
</dbReference>
<gene>
    <name evidence="8" type="ORF">PaG_01501</name>
</gene>
<dbReference type="GO" id="GO:0012505">
    <property type="term" value="C:endomembrane system"/>
    <property type="evidence" value="ECO:0007669"/>
    <property type="project" value="UniProtKB-SubCell"/>
</dbReference>
<feature type="compositionally biased region" description="Basic and acidic residues" evidence="5">
    <location>
        <begin position="125"/>
        <end position="134"/>
    </location>
</feature>
<organism evidence="8 9">
    <name type="scientific">Moesziomyces aphidis</name>
    <name type="common">Pseudozyma aphidis</name>
    <dbReference type="NCBI Taxonomy" id="84754"/>
    <lineage>
        <taxon>Eukaryota</taxon>
        <taxon>Fungi</taxon>
        <taxon>Dikarya</taxon>
        <taxon>Basidiomycota</taxon>
        <taxon>Ustilaginomycotina</taxon>
        <taxon>Ustilaginomycetes</taxon>
        <taxon>Ustilaginales</taxon>
        <taxon>Ustilaginaceae</taxon>
        <taxon>Moesziomyces</taxon>
    </lineage>
</organism>
<protein>
    <recommendedName>
        <fullName evidence="7">DUF202 domain-containing protein</fullName>
    </recommendedName>
</protein>
<dbReference type="PANTHER" id="PTHR46140:SF2">
    <property type="entry name" value="VACUOLAR TRANSPORTER CHAPERONE 3 COMPLEX SUBUNIT 3-RELATED"/>
    <property type="match status" value="1"/>
</dbReference>
<evidence type="ECO:0000256" key="5">
    <source>
        <dbReference type="SAM" id="MobiDB-lite"/>
    </source>
</evidence>
<reference evidence="8 9" key="1">
    <citation type="journal article" date="2014" name="Genome Announc.">
        <title>Genome sequence of the basidiomycetous fungus Pseudozyma aphidis DSM70725, an efficient producer of biosurfactant mannosylerythritol lipids.</title>
        <authorList>
            <person name="Lorenz S."/>
            <person name="Guenther M."/>
            <person name="Grumaz C."/>
            <person name="Rupp S."/>
            <person name="Zibek S."/>
            <person name="Sohn K."/>
        </authorList>
    </citation>
    <scope>NUCLEOTIDE SEQUENCE [LARGE SCALE GENOMIC DNA]</scope>
    <source>
        <strain evidence="9">ATCC 32657 / CBS 517.83 / DSM 70725 / JCM 10318 / NBRC 10182 / NRRL Y-7954 / St-0401</strain>
    </source>
</reference>
<keyword evidence="9" id="KW-1185">Reference proteome</keyword>
<keyword evidence="4 6" id="KW-0472">Membrane</keyword>
<evidence type="ECO:0000256" key="6">
    <source>
        <dbReference type="SAM" id="Phobius"/>
    </source>
</evidence>
<dbReference type="AlphaFoldDB" id="W3VU10"/>
<feature type="compositionally biased region" description="Low complexity" evidence="5">
    <location>
        <begin position="145"/>
        <end position="159"/>
    </location>
</feature>
<dbReference type="HOGENOM" id="CLU_079971_1_0_1"/>
<keyword evidence="2 6" id="KW-0812">Transmembrane</keyword>
<comment type="caution">
    <text evidence="8">The sequence shown here is derived from an EMBL/GenBank/DDBJ whole genome shotgun (WGS) entry which is preliminary data.</text>
</comment>
<accession>W3VU10</accession>
<comment type="subcellular location">
    <subcellularLocation>
        <location evidence="1">Endomembrane system</location>
        <topology evidence="1">Multi-pass membrane protein</topology>
    </subcellularLocation>
</comment>
<dbReference type="EMBL" id="AWNI01000007">
    <property type="protein sequence ID" value="ETS64256.1"/>
    <property type="molecule type" value="Genomic_DNA"/>
</dbReference>
<evidence type="ECO:0000256" key="2">
    <source>
        <dbReference type="ARBA" id="ARBA00022692"/>
    </source>
</evidence>
<feature type="transmembrane region" description="Helical" evidence="6">
    <location>
        <begin position="232"/>
        <end position="250"/>
    </location>
</feature>
<evidence type="ECO:0000259" key="7">
    <source>
        <dbReference type="Pfam" id="PF02656"/>
    </source>
</evidence>
<dbReference type="PANTHER" id="PTHR46140">
    <property type="entry name" value="VACUOLAR TRANSPORTER CHAPERONE 1-RELATED"/>
    <property type="match status" value="1"/>
</dbReference>
<evidence type="ECO:0000256" key="3">
    <source>
        <dbReference type="ARBA" id="ARBA00022989"/>
    </source>
</evidence>